<evidence type="ECO:0000256" key="2">
    <source>
        <dbReference type="ARBA" id="ARBA00022741"/>
    </source>
</evidence>
<dbReference type="InterPro" id="IPR027417">
    <property type="entry name" value="P-loop_NTPase"/>
</dbReference>
<dbReference type="Gene3D" id="3.40.50.300">
    <property type="entry name" value="P-loop containing nucleotide triphosphate hydrolases"/>
    <property type="match status" value="2"/>
</dbReference>
<evidence type="ECO:0000256" key="4">
    <source>
        <dbReference type="ARBA" id="ARBA00022806"/>
    </source>
</evidence>
<evidence type="ECO:0000256" key="1">
    <source>
        <dbReference type="ARBA" id="ARBA00008792"/>
    </source>
</evidence>
<organism evidence="8 9">
    <name type="scientific">Diaporthe helianthi</name>
    <dbReference type="NCBI Taxonomy" id="158607"/>
    <lineage>
        <taxon>Eukaryota</taxon>
        <taxon>Fungi</taxon>
        <taxon>Dikarya</taxon>
        <taxon>Ascomycota</taxon>
        <taxon>Pezizomycotina</taxon>
        <taxon>Sordariomycetes</taxon>
        <taxon>Sordariomycetidae</taxon>
        <taxon>Diaporthales</taxon>
        <taxon>Diaporthaceae</taxon>
        <taxon>Diaporthe</taxon>
    </lineage>
</organism>
<keyword evidence="9" id="KW-1185">Reference proteome</keyword>
<dbReference type="GO" id="GO:0005524">
    <property type="term" value="F:ATP binding"/>
    <property type="evidence" value="ECO:0007669"/>
    <property type="project" value="UniProtKB-KW"/>
</dbReference>
<dbReference type="PANTHER" id="PTHR18934:SF99">
    <property type="entry name" value="ATP-DEPENDENT RNA HELICASE DHX37-RELATED"/>
    <property type="match status" value="1"/>
</dbReference>
<dbReference type="Pfam" id="PF00271">
    <property type="entry name" value="Helicase_C"/>
    <property type="match status" value="1"/>
</dbReference>
<dbReference type="GO" id="GO:0016787">
    <property type="term" value="F:hydrolase activity"/>
    <property type="evidence" value="ECO:0007669"/>
    <property type="project" value="UniProtKB-KW"/>
</dbReference>
<dbReference type="InterPro" id="IPR007502">
    <property type="entry name" value="Helicase-assoc_dom"/>
</dbReference>
<accession>A0A2P5HJW0</accession>
<dbReference type="Pfam" id="PF00270">
    <property type="entry name" value="DEAD"/>
    <property type="match status" value="1"/>
</dbReference>
<evidence type="ECO:0000313" key="9">
    <source>
        <dbReference type="Proteomes" id="UP000094444"/>
    </source>
</evidence>
<dbReference type="PANTHER" id="PTHR18934">
    <property type="entry name" value="ATP-DEPENDENT RNA HELICASE"/>
    <property type="match status" value="1"/>
</dbReference>
<dbReference type="Proteomes" id="UP000094444">
    <property type="component" value="Unassembled WGS sequence"/>
</dbReference>
<dbReference type="InterPro" id="IPR011545">
    <property type="entry name" value="DEAD/DEAH_box_helicase_dom"/>
</dbReference>
<dbReference type="InterPro" id="IPR002464">
    <property type="entry name" value="DNA/RNA_helicase_DEAH_CS"/>
</dbReference>
<dbReference type="PROSITE" id="PS00690">
    <property type="entry name" value="DEAH_ATP_HELICASE"/>
    <property type="match status" value="1"/>
</dbReference>
<keyword evidence="3" id="KW-0378">Hydrolase</keyword>
<dbReference type="CDD" id="cd18791">
    <property type="entry name" value="SF2_C_RHA"/>
    <property type="match status" value="1"/>
</dbReference>
<dbReference type="OrthoDB" id="10253254at2759"/>
<dbReference type="SMART" id="SM00490">
    <property type="entry name" value="HELICc"/>
    <property type="match status" value="1"/>
</dbReference>
<keyword evidence="5" id="KW-0067">ATP-binding</keyword>
<dbReference type="PROSITE" id="PS51194">
    <property type="entry name" value="HELICASE_CTER"/>
    <property type="match status" value="1"/>
</dbReference>
<gene>
    <name evidence="8" type="ORF">DHEL01_v211091</name>
</gene>
<comment type="similarity">
    <text evidence="1">Belongs to the DEAD box helicase family. DEAH subfamily.</text>
</comment>
<keyword evidence="4 8" id="KW-0347">Helicase</keyword>
<name>A0A2P5HJW0_DIAHE</name>
<dbReference type="EMBL" id="MAVT02001600">
    <property type="protein sequence ID" value="POS70517.1"/>
    <property type="molecule type" value="Genomic_DNA"/>
</dbReference>
<dbReference type="Pfam" id="PF07717">
    <property type="entry name" value="OB_NTP_bind"/>
    <property type="match status" value="1"/>
</dbReference>
<keyword evidence="2" id="KW-0547">Nucleotide-binding</keyword>
<dbReference type="SMART" id="SM00847">
    <property type="entry name" value="HA2"/>
    <property type="match status" value="1"/>
</dbReference>
<evidence type="ECO:0000313" key="8">
    <source>
        <dbReference type="EMBL" id="POS70517.1"/>
    </source>
</evidence>
<dbReference type="InterPro" id="IPR011709">
    <property type="entry name" value="DEAD-box_helicase_OB_fold"/>
</dbReference>
<dbReference type="GO" id="GO:0003723">
    <property type="term" value="F:RNA binding"/>
    <property type="evidence" value="ECO:0007669"/>
    <property type="project" value="TreeGrafter"/>
</dbReference>
<dbReference type="CDD" id="cd17917">
    <property type="entry name" value="DEXHc_RHA-like"/>
    <property type="match status" value="1"/>
</dbReference>
<dbReference type="Gene3D" id="1.20.120.1080">
    <property type="match status" value="1"/>
</dbReference>
<comment type="caution">
    <text evidence="8">The sequence shown here is derived from an EMBL/GenBank/DDBJ whole genome shotgun (WGS) entry which is preliminary data.</text>
</comment>
<protein>
    <submittedName>
        <fullName evidence="8">Pre-mRNA-splicing factor ATP-dependent RNA helicase prp43</fullName>
    </submittedName>
</protein>
<feature type="domain" description="Helicase ATP-binding" evidence="6">
    <location>
        <begin position="54"/>
        <end position="220"/>
    </location>
</feature>
<sequence length="679" mass="75827">MSQVYQKIAEEATALENASTNWMQAEPRPFSTRYRQALEGCRSLPVYTQRADFFEAVDKHDVLIVTSETGSGKSTQLPTYLLQFLHLKKTGGRMVACTQPRRVAAEGVATRVADINDVKLGAEVGLRVRFNNKTSGATRLVYMTDGLLLKEAENDRYLSKYSCVIVDEVHETGINTDLLMGILKTTLKSRKGFKVIIMSATLMVDKFSTHFPAAAVDIHQKEDRDTAAKGGILIFLPGEDHIHQACGALRDQCPDMDVLPLYSGLSAAQQRRALEPSASRKCVVATTIAETSLTIPDIKYVIDSVLSKQMTFNPRAGMHSLQVGPISKAQAVQRMGRAGRTGPRKCFRVCTEEAYNAHTLLSPVPAMAHSNMDAVLLKLHDMGYDDTLRFPFVDPPSVEILFRAKEDLTDMGLIHNFTITPAGKLAAQLPVDPIWYCAIRAAVKYECVAEIVSLAAIASIQADLRVRPRSKTAAMASDIAWSHFDHPLSDHITLLNALHAFLRTKRDESIDLERWCMDHFVSKSAVDEVCQLRDQIKQVWCGVLKQKYDTQPLSIRPEPGYSTAVRRALAEGIFTHTAVYHNGRYTHIHNAQPAILLHTSNISSAEWVVYNSFVQYGKAYFQVVTSIEPEWIMASNAVQLTSPDLPYFQDARLPLKFDRSGFRQRQVKELLDKARSERV</sequence>
<evidence type="ECO:0000256" key="5">
    <source>
        <dbReference type="ARBA" id="ARBA00022840"/>
    </source>
</evidence>
<dbReference type="SMART" id="SM00487">
    <property type="entry name" value="DEXDc"/>
    <property type="match status" value="1"/>
</dbReference>
<feature type="domain" description="Helicase C-terminal" evidence="7">
    <location>
        <begin position="220"/>
        <end position="383"/>
    </location>
</feature>
<dbReference type="AlphaFoldDB" id="A0A2P5HJW0"/>
<reference evidence="8" key="1">
    <citation type="submission" date="2017-09" db="EMBL/GenBank/DDBJ databases">
        <title>Polyketide synthases of a Diaporthe helianthi virulent isolate.</title>
        <authorList>
            <person name="Baroncelli R."/>
        </authorList>
    </citation>
    <scope>NUCLEOTIDE SEQUENCE [LARGE SCALE GENOMIC DNA]</scope>
    <source>
        <strain evidence="8">7/96</strain>
    </source>
</reference>
<dbReference type="InParanoid" id="A0A2P5HJW0"/>
<dbReference type="InterPro" id="IPR014001">
    <property type="entry name" value="Helicase_ATP-bd"/>
</dbReference>
<dbReference type="GO" id="GO:0004386">
    <property type="term" value="F:helicase activity"/>
    <property type="evidence" value="ECO:0007669"/>
    <property type="project" value="UniProtKB-KW"/>
</dbReference>
<dbReference type="SUPFAM" id="SSF52540">
    <property type="entry name" value="P-loop containing nucleoside triphosphate hydrolases"/>
    <property type="match status" value="1"/>
</dbReference>
<dbReference type="STRING" id="158607.A0A2P5HJW0"/>
<evidence type="ECO:0000259" key="7">
    <source>
        <dbReference type="PROSITE" id="PS51194"/>
    </source>
</evidence>
<dbReference type="GO" id="GO:1990904">
    <property type="term" value="C:ribonucleoprotein complex"/>
    <property type="evidence" value="ECO:0007669"/>
    <property type="project" value="UniProtKB-ARBA"/>
</dbReference>
<dbReference type="PROSITE" id="PS51192">
    <property type="entry name" value="HELICASE_ATP_BIND_1"/>
    <property type="match status" value="1"/>
</dbReference>
<proteinExistence type="inferred from homology"/>
<dbReference type="InterPro" id="IPR001650">
    <property type="entry name" value="Helicase_C-like"/>
</dbReference>
<evidence type="ECO:0000256" key="3">
    <source>
        <dbReference type="ARBA" id="ARBA00022801"/>
    </source>
</evidence>
<evidence type="ECO:0000259" key="6">
    <source>
        <dbReference type="PROSITE" id="PS51192"/>
    </source>
</evidence>